<feature type="signal peptide" evidence="1">
    <location>
        <begin position="1"/>
        <end position="19"/>
    </location>
</feature>
<name>A0A5C6ZD66_9FLAO</name>
<dbReference type="Proteomes" id="UP000321578">
    <property type="component" value="Unassembled WGS sequence"/>
</dbReference>
<sequence length="164" mass="18012">MKKITLALIAIISISFVNAQAFKGQGDQKFQVAANIQDEATGVNISYDYGLGQNISVGFSSSYALGVSDFLDADFGDRFDLKARFNANLGNVINIDENFDFYPGLSLSLKNFGGHVGARYFFTEGFGIFTEANFPLAKYDENKLDPANYIHNQFTLNIGASFNL</sequence>
<evidence type="ECO:0000313" key="2">
    <source>
        <dbReference type="EMBL" id="TXD87815.1"/>
    </source>
</evidence>
<proteinExistence type="predicted"/>
<accession>A0A5C6ZD66</accession>
<dbReference type="OrthoDB" id="1118003at2"/>
<dbReference type="AlphaFoldDB" id="A0A5C6ZD66"/>
<reference evidence="2 3" key="1">
    <citation type="submission" date="2019-08" db="EMBL/GenBank/DDBJ databases">
        <title>Genomes of Subsaximicrobium wynnwilliamsii strains.</title>
        <authorList>
            <person name="Bowman J.P."/>
        </authorList>
    </citation>
    <scope>NUCLEOTIDE SEQUENCE [LARGE SCALE GENOMIC DNA]</scope>
    <source>
        <strain evidence="2 3">2-80-2</strain>
    </source>
</reference>
<dbReference type="RefSeq" id="WP_147087445.1">
    <property type="nucleotide sequence ID" value="NZ_VORM01000018.1"/>
</dbReference>
<evidence type="ECO:0000256" key="1">
    <source>
        <dbReference type="SAM" id="SignalP"/>
    </source>
</evidence>
<dbReference type="InterPro" id="IPR046588">
    <property type="entry name" value="DUF6646"/>
</dbReference>
<dbReference type="Pfam" id="PF20351">
    <property type="entry name" value="DUF6646"/>
    <property type="match status" value="1"/>
</dbReference>
<feature type="chain" id="PRO_5022971855" description="Porin family protein" evidence="1">
    <location>
        <begin position="20"/>
        <end position="164"/>
    </location>
</feature>
<comment type="caution">
    <text evidence="2">The sequence shown here is derived from an EMBL/GenBank/DDBJ whole genome shotgun (WGS) entry which is preliminary data.</text>
</comment>
<dbReference type="EMBL" id="VORO01000019">
    <property type="protein sequence ID" value="TXD87815.1"/>
    <property type="molecule type" value="Genomic_DNA"/>
</dbReference>
<gene>
    <name evidence="2" type="ORF">ESY86_15180</name>
</gene>
<keyword evidence="1" id="KW-0732">Signal</keyword>
<protein>
    <recommendedName>
        <fullName evidence="4">Porin family protein</fullName>
    </recommendedName>
</protein>
<keyword evidence="3" id="KW-1185">Reference proteome</keyword>
<evidence type="ECO:0000313" key="3">
    <source>
        <dbReference type="Proteomes" id="UP000321578"/>
    </source>
</evidence>
<organism evidence="2 3">
    <name type="scientific">Subsaximicrobium wynnwilliamsii</name>
    <dbReference type="NCBI Taxonomy" id="291179"/>
    <lineage>
        <taxon>Bacteria</taxon>
        <taxon>Pseudomonadati</taxon>
        <taxon>Bacteroidota</taxon>
        <taxon>Flavobacteriia</taxon>
        <taxon>Flavobacteriales</taxon>
        <taxon>Flavobacteriaceae</taxon>
        <taxon>Subsaximicrobium</taxon>
    </lineage>
</organism>
<evidence type="ECO:0008006" key="4">
    <source>
        <dbReference type="Google" id="ProtNLM"/>
    </source>
</evidence>